<proteinExistence type="predicted"/>
<accession>A0A645INN9</accession>
<dbReference type="AlphaFoldDB" id="A0A645INN9"/>
<gene>
    <name evidence="1" type="ORF">SDC9_199671</name>
</gene>
<reference evidence="1" key="1">
    <citation type="submission" date="2019-08" db="EMBL/GenBank/DDBJ databases">
        <authorList>
            <person name="Kucharzyk K."/>
            <person name="Murdoch R.W."/>
            <person name="Higgins S."/>
            <person name="Loffler F."/>
        </authorList>
    </citation>
    <scope>NUCLEOTIDE SEQUENCE</scope>
</reference>
<dbReference type="EMBL" id="VSSQ01117711">
    <property type="protein sequence ID" value="MPN52019.1"/>
    <property type="molecule type" value="Genomic_DNA"/>
</dbReference>
<evidence type="ECO:0000313" key="1">
    <source>
        <dbReference type="EMBL" id="MPN52019.1"/>
    </source>
</evidence>
<sequence length="37" mass="4121">MVPAELEVRADKVLYAFDAFFTGKDRGEEALIEQCSA</sequence>
<organism evidence="1">
    <name type="scientific">bioreactor metagenome</name>
    <dbReference type="NCBI Taxonomy" id="1076179"/>
    <lineage>
        <taxon>unclassified sequences</taxon>
        <taxon>metagenomes</taxon>
        <taxon>ecological metagenomes</taxon>
    </lineage>
</organism>
<comment type="caution">
    <text evidence="1">The sequence shown here is derived from an EMBL/GenBank/DDBJ whole genome shotgun (WGS) entry which is preliminary data.</text>
</comment>
<name>A0A645INN9_9ZZZZ</name>
<protein>
    <submittedName>
        <fullName evidence="1">Uncharacterized protein</fullName>
    </submittedName>
</protein>